<dbReference type="EMBL" id="BMYK01000002">
    <property type="protein sequence ID" value="GHC72744.1"/>
    <property type="molecule type" value="Genomic_DNA"/>
</dbReference>
<reference evidence="2" key="1">
    <citation type="journal article" date="2019" name="Int. J. Syst. Evol. Microbiol.">
        <title>The Global Catalogue of Microorganisms (GCM) 10K type strain sequencing project: providing services to taxonomists for standard genome sequencing and annotation.</title>
        <authorList>
            <consortium name="The Broad Institute Genomics Platform"/>
            <consortium name="The Broad Institute Genome Sequencing Center for Infectious Disease"/>
            <person name="Wu L."/>
            <person name="Ma J."/>
        </authorList>
    </citation>
    <scope>NUCLEOTIDE SEQUENCE [LARGE SCALE GENOMIC DNA]</scope>
    <source>
        <strain evidence="2">KCTC 23314</strain>
    </source>
</reference>
<dbReference type="InterPro" id="IPR025518">
    <property type="entry name" value="DUF4406"/>
</dbReference>
<evidence type="ECO:0000313" key="1">
    <source>
        <dbReference type="EMBL" id="GHC72744.1"/>
    </source>
</evidence>
<gene>
    <name evidence="1" type="ORF">GCM10007320_08830</name>
</gene>
<accession>A0ABQ3FWP9</accession>
<sequence length="105" mass="11151">MKRVYIAGPMSGHPEMNFPAFHAEAARLRALGFDVVNPAEIKAEPAGCWHAAMRADIAQLVTCDGVATLPGWQRSRGASIEVGLAYGLEMPVHEAAALRALPEAA</sequence>
<evidence type="ECO:0000313" key="2">
    <source>
        <dbReference type="Proteomes" id="UP000626210"/>
    </source>
</evidence>
<dbReference type="SUPFAM" id="SSF52309">
    <property type="entry name" value="N-(deoxy)ribosyltransferase-like"/>
    <property type="match status" value="1"/>
</dbReference>
<keyword evidence="2" id="KW-1185">Reference proteome</keyword>
<name>A0ABQ3FWP9_9BURK</name>
<dbReference type="Pfam" id="PF14359">
    <property type="entry name" value="DUF4406"/>
    <property type="match status" value="1"/>
</dbReference>
<comment type="caution">
    <text evidence="1">The sequence shown here is derived from an EMBL/GenBank/DDBJ whole genome shotgun (WGS) entry which is preliminary data.</text>
</comment>
<organism evidence="1 2">
    <name type="scientific">Pseudorhodoferax aquiterrae</name>
    <dbReference type="NCBI Taxonomy" id="747304"/>
    <lineage>
        <taxon>Bacteria</taxon>
        <taxon>Pseudomonadati</taxon>
        <taxon>Pseudomonadota</taxon>
        <taxon>Betaproteobacteria</taxon>
        <taxon>Burkholderiales</taxon>
        <taxon>Comamonadaceae</taxon>
    </lineage>
</organism>
<dbReference type="Proteomes" id="UP000626210">
    <property type="component" value="Unassembled WGS sequence"/>
</dbReference>
<dbReference type="Gene3D" id="3.40.50.10400">
    <property type="entry name" value="Hypothetical protein PA1492"/>
    <property type="match status" value="1"/>
</dbReference>
<evidence type="ECO:0008006" key="3">
    <source>
        <dbReference type="Google" id="ProtNLM"/>
    </source>
</evidence>
<protein>
    <recommendedName>
        <fullName evidence="3">DUF4406 domain-containing protein</fullName>
    </recommendedName>
</protein>
<proteinExistence type="predicted"/>
<dbReference type="RefSeq" id="WP_189685746.1">
    <property type="nucleotide sequence ID" value="NZ_BMYK01000002.1"/>
</dbReference>